<protein>
    <submittedName>
        <fullName evidence="1">Uncharacterized protein</fullName>
    </submittedName>
</protein>
<reference evidence="1" key="1">
    <citation type="journal article" date="2020" name="mSystems">
        <title>Genome- and Community-Level Interaction Insights into Carbon Utilization and Element Cycling Functions of Hydrothermarchaeota in Hydrothermal Sediment.</title>
        <authorList>
            <person name="Zhou Z."/>
            <person name="Liu Y."/>
            <person name="Xu W."/>
            <person name="Pan J."/>
            <person name="Luo Z.H."/>
            <person name="Li M."/>
        </authorList>
    </citation>
    <scope>NUCLEOTIDE SEQUENCE [LARGE SCALE GENOMIC DNA]</scope>
    <source>
        <strain evidence="1">HyVt-345</strain>
    </source>
</reference>
<dbReference type="AlphaFoldDB" id="A0A831QP73"/>
<dbReference type="EMBL" id="DRGL01000023">
    <property type="protein sequence ID" value="HEA20399.1"/>
    <property type="molecule type" value="Genomic_DNA"/>
</dbReference>
<sequence length="68" mass="8133">MKIIEMSRGYQIIETDNGNQFKLTVELSTEQLAWYVYIDSLKVWHKPKNIPISELERVKIVKKVKTFY</sequence>
<comment type="caution">
    <text evidence="1">The sequence shown here is derived from an EMBL/GenBank/DDBJ whole genome shotgun (WGS) entry which is preliminary data.</text>
</comment>
<name>A0A831QP73_9FLAO</name>
<proteinExistence type="predicted"/>
<evidence type="ECO:0000313" key="1">
    <source>
        <dbReference type="EMBL" id="HEA20399.1"/>
    </source>
</evidence>
<organism evidence="1">
    <name type="scientific">Pricia antarctica</name>
    <dbReference type="NCBI Taxonomy" id="641691"/>
    <lineage>
        <taxon>Bacteria</taxon>
        <taxon>Pseudomonadati</taxon>
        <taxon>Bacteroidota</taxon>
        <taxon>Flavobacteriia</taxon>
        <taxon>Flavobacteriales</taxon>
        <taxon>Flavobacteriaceae</taxon>
        <taxon>Pricia</taxon>
    </lineage>
</organism>
<accession>A0A831QP73</accession>
<gene>
    <name evidence="1" type="ORF">ENH87_05725</name>
</gene>
<dbReference type="Proteomes" id="UP000886191">
    <property type="component" value="Unassembled WGS sequence"/>
</dbReference>